<dbReference type="PANTHER" id="PTHR31100">
    <property type="entry name" value="AT-HOOK MOTIF NUCLEAR-LOCALIZED PROTEIN 15"/>
    <property type="match status" value="1"/>
</dbReference>
<dbReference type="OrthoDB" id="782346at2759"/>
<evidence type="ECO:0000256" key="1">
    <source>
        <dbReference type="SAM" id="MobiDB-lite"/>
    </source>
</evidence>
<feature type="compositionally biased region" description="Pro residues" evidence="1">
    <location>
        <begin position="12"/>
        <end position="22"/>
    </location>
</feature>
<dbReference type="InterPro" id="IPR005175">
    <property type="entry name" value="PPC_dom"/>
</dbReference>
<dbReference type="GO" id="GO:0003680">
    <property type="term" value="F:minor groove of adenine-thymine-rich DNA binding"/>
    <property type="evidence" value="ECO:0000318"/>
    <property type="project" value="GO_Central"/>
</dbReference>
<sequence>MEPAANERLEPEPPFALVPQPAPVAEQKPRARGRPPGSRNKPKPPVIVTRESAAAMRPVVLELAPGCDVAGAVAAFARRRGLGVSVLCGRGAVCAIALRLASAAPEAAGNGHVVRLQGRLEVLTMSGTVLPSSSSSSAPAAPPPPFVVTFAGENGRVIGGTLAGEMTAAEDGVVVVAATFKDPETHRLPAAPETETTKVEVEGDDGSVGVLGRFQDERHLLVPPQQQQQPATVAAPAGMWHGGFGGLPGQHAAEQMHLRGQMSDPGTPNHPSWTHYL</sequence>
<gene>
    <name evidence="3" type="ORF">BRADI_2g61076v3</name>
</gene>
<evidence type="ECO:0000313" key="4">
    <source>
        <dbReference type="EnsemblPlants" id="PNT73611"/>
    </source>
</evidence>
<reference evidence="3" key="2">
    <citation type="submission" date="2017-06" db="EMBL/GenBank/DDBJ databases">
        <title>WGS assembly of Brachypodium distachyon.</title>
        <authorList>
            <consortium name="The International Brachypodium Initiative"/>
            <person name="Lucas S."/>
            <person name="Harmon-Smith M."/>
            <person name="Lail K."/>
            <person name="Tice H."/>
            <person name="Grimwood J."/>
            <person name="Bruce D."/>
            <person name="Barry K."/>
            <person name="Shu S."/>
            <person name="Lindquist E."/>
            <person name="Wang M."/>
            <person name="Pitluck S."/>
            <person name="Vogel J.P."/>
            <person name="Garvin D.F."/>
            <person name="Mockler T.C."/>
            <person name="Schmutz J."/>
            <person name="Rokhsar D."/>
            <person name="Bevan M.W."/>
        </authorList>
    </citation>
    <scope>NUCLEOTIDE SEQUENCE</scope>
    <source>
        <strain evidence="3">Bd21</strain>
    </source>
</reference>
<evidence type="ECO:0000313" key="3">
    <source>
        <dbReference type="EMBL" id="PNT73611.1"/>
    </source>
</evidence>
<dbReference type="PANTHER" id="PTHR31100:SF63">
    <property type="entry name" value="AT-HOOK MOTIF NUCLEAR-LOCALIZED PROTEIN"/>
    <property type="match status" value="1"/>
</dbReference>
<proteinExistence type="predicted"/>
<keyword evidence="5" id="KW-1185">Reference proteome</keyword>
<accession>A0A2K2DH52</accession>
<feature type="compositionally biased region" description="Basic and acidic residues" evidence="1">
    <location>
        <begin position="1"/>
        <end position="11"/>
    </location>
</feature>
<feature type="domain" description="PPC" evidence="2">
    <location>
        <begin position="53"/>
        <end position="202"/>
    </location>
</feature>
<dbReference type="Proteomes" id="UP000008810">
    <property type="component" value="Chromosome 2"/>
</dbReference>
<evidence type="ECO:0000313" key="5">
    <source>
        <dbReference type="Proteomes" id="UP000008810"/>
    </source>
</evidence>
<dbReference type="GO" id="GO:0003700">
    <property type="term" value="F:DNA-binding transcription factor activity"/>
    <property type="evidence" value="ECO:0000318"/>
    <property type="project" value="GO_Central"/>
</dbReference>
<dbReference type="CDD" id="cd11378">
    <property type="entry name" value="DUF296"/>
    <property type="match status" value="1"/>
</dbReference>
<dbReference type="AlphaFoldDB" id="A0A2K2DH52"/>
<protein>
    <recommendedName>
        <fullName evidence="2">PPC domain-containing protein</fullName>
    </recommendedName>
</protein>
<feature type="region of interest" description="Disordered" evidence="1">
    <location>
        <begin position="1"/>
        <end position="46"/>
    </location>
</feature>
<dbReference type="STRING" id="15368.A0A2K2DH52"/>
<dbReference type="Pfam" id="PF03479">
    <property type="entry name" value="PCC"/>
    <property type="match status" value="1"/>
</dbReference>
<name>A0A2K2DH52_BRADI</name>
<reference evidence="4" key="3">
    <citation type="submission" date="2018-08" db="UniProtKB">
        <authorList>
            <consortium name="EnsemblPlants"/>
        </authorList>
    </citation>
    <scope>IDENTIFICATION</scope>
    <source>
        <strain evidence="4">cv. Bd21</strain>
    </source>
</reference>
<dbReference type="Gramene" id="PNT73611">
    <property type="protein sequence ID" value="PNT73611"/>
    <property type="gene ID" value="BRADI_2g61076v3"/>
</dbReference>
<dbReference type="InParanoid" id="A0A2K2DH52"/>
<dbReference type="GO" id="GO:0005634">
    <property type="term" value="C:nucleus"/>
    <property type="evidence" value="ECO:0000318"/>
    <property type="project" value="GO_Central"/>
</dbReference>
<dbReference type="EnsemblPlants" id="PNT73611">
    <property type="protein sequence ID" value="PNT73611"/>
    <property type="gene ID" value="BRADI_2g61076v3"/>
</dbReference>
<dbReference type="EMBL" id="CM000881">
    <property type="protein sequence ID" value="PNT73611.1"/>
    <property type="molecule type" value="Genomic_DNA"/>
</dbReference>
<organism evidence="3">
    <name type="scientific">Brachypodium distachyon</name>
    <name type="common">Purple false brome</name>
    <name type="synonym">Trachynia distachya</name>
    <dbReference type="NCBI Taxonomy" id="15368"/>
    <lineage>
        <taxon>Eukaryota</taxon>
        <taxon>Viridiplantae</taxon>
        <taxon>Streptophyta</taxon>
        <taxon>Embryophyta</taxon>
        <taxon>Tracheophyta</taxon>
        <taxon>Spermatophyta</taxon>
        <taxon>Magnoliopsida</taxon>
        <taxon>Liliopsida</taxon>
        <taxon>Poales</taxon>
        <taxon>Poaceae</taxon>
        <taxon>BOP clade</taxon>
        <taxon>Pooideae</taxon>
        <taxon>Stipodae</taxon>
        <taxon>Brachypodieae</taxon>
        <taxon>Brachypodium</taxon>
    </lineage>
</organism>
<reference evidence="3 4" key="1">
    <citation type="journal article" date="2010" name="Nature">
        <title>Genome sequencing and analysis of the model grass Brachypodium distachyon.</title>
        <authorList>
            <consortium name="International Brachypodium Initiative"/>
        </authorList>
    </citation>
    <scope>NUCLEOTIDE SEQUENCE [LARGE SCALE GENOMIC DNA]</scope>
    <source>
        <strain evidence="3 4">Bd21</strain>
    </source>
</reference>
<dbReference type="PROSITE" id="PS51742">
    <property type="entry name" value="PPC"/>
    <property type="match status" value="1"/>
</dbReference>
<evidence type="ECO:0000259" key="2">
    <source>
        <dbReference type="PROSITE" id="PS51742"/>
    </source>
</evidence>
<dbReference type="Gene3D" id="3.30.1330.80">
    <property type="entry name" value="Hypothetical protein, similar to alpha- acetolactate decarboxylase, domain 2"/>
    <property type="match status" value="1"/>
</dbReference>
<dbReference type="InterPro" id="IPR014476">
    <property type="entry name" value="AHL15-29"/>
</dbReference>
<dbReference type="SUPFAM" id="SSF117856">
    <property type="entry name" value="AF0104/ALDC/Ptd012-like"/>
    <property type="match status" value="1"/>
</dbReference>